<dbReference type="InterPro" id="IPR015947">
    <property type="entry name" value="PUA-like_sf"/>
</dbReference>
<evidence type="ECO:0000256" key="6">
    <source>
        <dbReference type="ARBA" id="ARBA00022679"/>
    </source>
</evidence>
<name>A0A3N4M764_9BACT</name>
<evidence type="ECO:0000256" key="9">
    <source>
        <dbReference type="ARBA" id="ARBA00047944"/>
    </source>
</evidence>
<dbReference type="InterPro" id="IPR029028">
    <property type="entry name" value="Alpha/beta_knot_MTases"/>
</dbReference>
<dbReference type="NCBIfam" id="TIGR00046">
    <property type="entry name" value="RsmE family RNA methyltransferase"/>
    <property type="match status" value="1"/>
</dbReference>
<protein>
    <recommendedName>
        <fullName evidence="10">Ribosomal RNA small subunit methyltransferase E</fullName>
        <ecNumber evidence="10">2.1.1.193</ecNumber>
    </recommendedName>
</protein>
<dbReference type="Gene3D" id="3.40.1280.10">
    <property type="match status" value="1"/>
</dbReference>
<dbReference type="InterPro" id="IPR029026">
    <property type="entry name" value="tRNA_m1G_MTases_N"/>
</dbReference>
<comment type="catalytic activity">
    <reaction evidence="9 10">
        <text>uridine(1498) in 16S rRNA + S-adenosyl-L-methionine = N(3)-methyluridine(1498) in 16S rRNA + S-adenosyl-L-homocysteine + H(+)</text>
        <dbReference type="Rhea" id="RHEA:42920"/>
        <dbReference type="Rhea" id="RHEA-COMP:10283"/>
        <dbReference type="Rhea" id="RHEA-COMP:10284"/>
        <dbReference type="ChEBI" id="CHEBI:15378"/>
        <dbReference type="ChEBI" id="CHEBI:57856"/>
        <dbReference type="ChEBI" id="CHEBI:59789"/>
        <dbReference type="ChEBI" id="CHEBI:65315"/>
        <dbReference type="ChEBI" id="CHEBI:74502"/>
        <dbReference type="EC" id="2.1.1.193"/>
    </reaction>
</comment>
<reference evidence="14" key="1">
    <citation type="submission" date="2018-11" db="EMBL/GenBank/DDBJ databases">
        <title>Chitinophaga lutea sp.nov., isolate from arsenic contaminated soil.</title>
        <authorList>
            <person name="Zong Y."/>
        </authorList>
    </citation>
    <scope>NUCLEOTIDE SEQUENCE [LARGE SCALE GENOMIC DNA]</scope>
    <source>
        <strain evidence="14">YLT18</strain>
    </source>
</reference>
<evidence type="ECO:0000256" key="8">
    <source>
        <dbReference type="ARBA" id="ARBA00025699"/>
    </source>
</evidence>
<keyword evidence="4 10" id="KW-0698">rRNA processing</keyword>
<gene>
    <name evidence="13" type="ORF">EG028_21770</name>
</gene>
<accession>A0A3N4M764</accession>
<dbReference type="InterPro" id="IPR046887">
    <property type="entry name" value="RsmE_PUA-like"/>
</dbReference>
<dbReference type="PANTHER" id="PTHR30027">
    <property type="entry name" value="RIBOSOMAL RNA SMALL SUBUNIT METHYLTRANSFERASE E"/>
    <property type="match status" value="1"/>
</dbReference>
<proteinExistence type="inferred from homology"/>
<comment type="caution">
    <text evidence="13">The sequence shown here is derived from an EMBL/GenBank/DDBJ whole genome shotgun (WGS) entry which is preliminary data.</text>
</comment>
<keyword evidence="14" id="KW-1185">Reference proteome</keyword>
<dbReference type="InterPro" id="IPR006700">
    <property type="entry name" value="RsmE"/>
</dbReference>
<comment type="subcellular location">
    <subcellularLocation>
        <location evidence="1 10">Cytoplasm</location>
    </subcellularLocation>
</comment>
<dbReference type="GO" id="GO:0070475">
    <property type="term" value="P:rRNA base methylation"/>
    <property type="evidence" value="ECO:0007669"/>
    <property type="project" value="TreeGrafter"/>
</dbReference>
<evidence type="ECO:0000259" key="11">
    <source>
        <dbReference type="Pfam" id="PF04452"/>
    </source>
</evidence>
<dbReference type="OrthoDB" id="9815641at2"/>
<evidence type="ECO:0000256" key="5">
    <source>
        <dbReference type="ARBA" id="ARBA00022603"/>
    </source>
</evidence>
<keyword evidence="7 10" id="KW-0949">S-adenosyl-L-methionine</keyword>
<dbReference type="Pfam" id="PF20260">
    <property type="entry name" value="PUA_4"/>
    <property type="match status" value="1"/>
</dbReference>
<dbReference type="AlphaFoldDB" id="A0A3N4M764"/>
<evidence type="ECO:0000256" key="1">
    <source>
        <dbReference type="ARBA" id="ARBA00004496"/>
    </source>
</evidence>
<dbReference type="Proteomes" id="UP000279089">
    <property type="component" value="Unassembled WGS sequence"/>
</dbReference>
<dbReference type="Gene3D" id="2.40.240.20">
    <property type="entry name" value="Hypothetical PUA domain-like, domain 1"/>
    <property type="match status" value="1"/>
</dbReference>
<dbReference type="RefSeq" id="WP_120518390.1">
    <property type="nucleotide sequence ID" value="NZ_QXZY01000012.1"/>
</dbReference>
<evidence type="ECO:0000256" key="2">
    <source>
        <dbReference type="ARBA" id="ARBA00005528"/>
    </source>
</evidence>
<dbReference type="PIRSF" id="PIRSF015601">
    <property type="entry name" value="MTase_slr0722"/>
    <property type="match status" value="1"/>
</dbReference>
<organism evidence="13 14">
    <name type="scientific">Chitinophaga barathri</name>
    <dbReference type="NCBI Taxonomy" id="1647451"/>
    <lineage>
        <taxon>Bacteria</taxon>
        <taxon>Pseudomonadati</taxon>
        <taxon>Bacteroidota</taxon>
        <taxon>Chitinophagia</taxon>
        <taxon>Chitinophagales</taxon>
        <taxon>Chitinophagaceae</taxon>
        <taxon>Chitinophaga</taxon>
    </lineage>
</organism>
<evidence type="ECO:0000256" key="10">
    <source>
        <dbReference type="PIRNR" id="PIRNR015601"/>
    </source>
</evidence>
<dbReference type="EC" id="2.1.1.193" evidence="10"/>
<dbReference type="GO" id="GO:0070042">
    <property type="term" value="F:rRNA (uridine-N3-)-methyltransferase activity"/>
    <property type="evidence" value="ECO:0007669"/>
    <property type="project" value="TreeGrafter"/>
</dbReference>
<dbReference type="EMBL" id="RMBX01000012">
    <property type="protein sequence ID" value="RPD39242.1"/>
    <property type="molecule type" value="Genomic_DNA"/>
</dbReference>
<dbReference type="SUPFAM" id="SSF75217">
    <property type="entry name" value="alpha/beta knot"/>
    <property type="match status" value="1"/>
</dbReference>
<sequence length="236" mass="26312">MELPVFYAKELIPGAASYTMDEPTSKYCIQVLRRQKGDKVLLADGKGNRYEAEIADDHRKKCVTAIRQVEQMPEPEPRIRIAIAFTKNAARMEWFLEKAVEIGVQGIIPLVTLRTEKEKLKAERLENILVSAMLQSRQWFLPDLAEPTPLESLMSATEQRFIAHCLPGDKQHLFAAMQPNKDSLLLIGPEGDFAPQEVELALQYGFVPVSLGNTRLRTETAGMVGCALMAGVNASN</sequence>
<evidence type="ECO:0000256" key="4">
    <source>
        <dbReference type="ARBA" id="ARBA00022552"/>
    </source>
</evidence>
<feature type="domain" description="Ribosomal RNA small subunit methyltransferase E PUA-like" evidence="12">
    <location>
        <begin position="22"/>
        <end position="63"/>
    </location>
</feature>
<feature type="domain" description="Ribosomal RNA small subunit methyltransferase E methyltransferase" evidence="11">
    <location>
        <begin position="76"/>
        <end position="229"/>
    </location>
</feature>
<comment type="similarity">
    <text evidence="2 10">Belongs to the RNA methyltransferase RsmE family.</text>
</comment>
<keyword evidence="6 10" id="KW-0808">Transferase</keyword>
<dbReference type="PANTHER" id="PTHR30027:SF3">
    <property type="entry name" value="16S RRNA (URACIL(1498)-N(3))-METHYLTRANSFERASE"/>
    <property type="match status" value="1"/>
</dbReference>
<keyword evidence="5 10" id="KW-0489">Methyltransferase</keyword>
<comment type="function">
    <text evidence="8 10">Specifically methylates the N3 position of the uracil ring of uridine 1498 (m3U1498) in 16S rRNA. Acts on the fully assembled 30S ribosomal subunit.</text>
</comment>
<evidence type="ECO:0000313" key="14">
    <source>
        <dbReference type="Proteomes" id="UP000279089"/>
    </source>
</evidence>
<dbReference type="InterPro" id="IPR046886">
    <property type="entry name" value="RsmE_MTase_dom"/>
</dbReference>
<dbReference type="GO" id="GO:0005737">
    <property type="term" value="C:cytoplasm"/>
    <property type="evidence" value="ECO:0007669"/>
    <property type="project" value="UniProtKB-SubCell"/>
</dbReference>
<dbReference type="CDD" id="cd18084">
    <property type="entry name" value="RsmE-like"/>
    <property type="match status" value="1"/>
</dbReference>
<evidence type="ECO:0000256" key="3">
    <source>
        <dbReference type="ARBA" id="ARBA00022490"/>
    </source>
</evidence>
<keyword evidence="3 10" id="KW-0963">Cytoplasm</keyword>
<evidence type="ECO:0000313" key="13">
    <source>
        <dbReference type="EMBL" id="RPD39242.1"/>
    </source>
</evidence>
<evidence type="ECO:0000259" key="12">
    <source>
        <dbReference type="Pfam" id="PF20260"/>
    </source>
</evidence>
<dbReference type="SUPFAM" id="SSF88697">
    <property type="entry name" value="PUA domain-like"/>
    <property type="match status" value="1"/>
</dbReference>
<dbReference type="Pfam" id="PF04452">
    <property type="entry name" value="Methyltrans_RNA"/>
    <property type="match status" value="1"/>
</dbReference>
<evidence type="ECO:0000256" key="7">
    <source>
        <dbReference type="ARBA" id="ARBA00022691"/>
    </source>
</evidence>